<evidence type="ECO:0000313" key="2">
    <source>
        <dbReference type="EMBL" id="KAJ8974815.1"/>
    </source>
</evidence>
<proteinExistence type="predicted"/>
<comment type="caution">
    <text evidence="2">The sequence shown here is derived from an EMBL/GenBank/DDBJ whole genome shotgun (WGS) entry which is preliminary data.</text>
</comment>
<dbReference type="Proteomes" id="UP001162164">
    <property type="component" value="Unassembled WGS sequence"/>
</dbReference>
<dbReference type="EMBL" id="JAPWTJ010000927">
    <property type="protein sequence ID" value="KAJ8974815.1"/>
    <property type="molecule type" value="Genomic_DNA"/>
</dbReference>
<evidence type="ECO:0000313" key="3">
    <source>
        <dbReference type="Proteomes" id="UP001162164"/>
    </source>
</evidence>
<feature type="repeat" description="TPR" evidence="1">
    <location>
        <begin position="6"/>
        <end position="39"/>
    </location>
</feature>
<keyword evidence="1" id="KW-0802">TPR repeat</keyword>
<name>A0ABQ9J9H1_9CUCU</name>
<accession>A0ABQ9J9H1</accession>
<protein>
    <recommendedName>
        <fullName evidence="4">Tetratricopeptide repeat protein</fullName>
    </recommendedName>
</protein>
<dbReference type="SUPFAM" id="SSF48452">
    <property type="entry name" value="TPR-like"/>
    <property type="match status" value="1"/>
</dbReference>
<dbReference type="PROSITE" id="PS50005">
    <property type="entry name" value="TPR"/>
    <property type="match status" value="1"/>
</dbReference>
<gene>
    <name evidence="2" type="ORF">NQ317_010392</name>
</gene>
<dbReference type="InterPro" id="IPR011990">
    <property type="entry name" value="TPR-like_helical_dom_sf"/>
</dbReference>
<dbReference type="InterPro" id="IPR052384">
    <property type="entry name" value="TMTC_O-mannosyltransferase"/>
</dbReference>
<dbReference type="PANTHER" id="PTHR44216:SF3">
    <property type="entry name" value="PROTEIN O-MANNOSYL-TRANSFERASE TMTC2"/>
    <property type="match status" value="1"/>
</dbReference>
<keyword evidence="3" id="KW-1185">Reference proteome</keyword>
<dbReference type="InterPro" id="IPR019734">
    <property type="entry name" value="TPR_rpt"/>
</dbReference>
<sequence length="128" mass="14775">MDLIYIVPYGNLGSVLSSQGRVEEAEWAFRRALHFRPNMADVHYNLPLEPQPKVEGCCNQNVCYLVRRGGLTYYVTMIKLRDGIRMNKLIYFDGVTTKGKLSLFCTTYYKSKKDRQMKSMIGVEYTGN</sequence>
<reference evidence="2" key="1">
    <citation type="journal article" date="2023" name="Insect Mol. Biol.">
        <title>Genome sequencing provides insights into the evolution of gene families encoding plant cell wall-degrading enzymes in longhorned beetles.</title>
        <authorList>
            <person name="Shin N.R."/>
            <person name="Okamura Y."/>
            <person name="Kirsch R."/>
            <person name="Pauchet Y."/>
        </authorList>
    </citation>
    <scope>NUCLEOTIDE SEQUENCE</scope>
    <source>
        <strain evidence="2">MMC_N1</strain>
    </source>
</reference>
<dbReference type="PANTHER" id="PTHR44216">
    <property type="entry name" value="PROTEIN O-MANNOSYL-TRANSFERASE TMTC2"/>
    <property type="match status" value="1"/>
</dbReference>
<evidence type="ECO:0000256" key="1">
    <source>
        <dbReference type="PROSITE-ProRule" id="PRU00339"/>
    </source>
</evidence>
<evidence type="ECO:0008006" key="4">
    <source>
        <dbReference type="Google" id="ProtNLM"/>
    </source>
</evidence>
<organism evidence="2 3">
    <name type="scientific">Molorchus minor</name>
    <dbReference type="NCBI Taxonomy" id="1323400"/>
    <lineage>
        <taxon>Eukaryota</taxon>
        <taxon>Metazoa</taxon>
        <taxon>Ecdysozoa</taxon>
        <taxon>Arthropoda</taxon>
        <taxon>Hexapoda</taxon>
        <taxon>Insecta</taxon>
        <taxon>Pterygota</taxon>
        <taxon>Neoptera</taxon>
        <taxon>Endopterygota</taxon>
        <taxon>Coleoptera</taxon>
        <taxon>Polyphaga</taxon>
        <taxon>Cucujiformia</taxon>
        <taxon>Chrysomeloidea</taxon>
        <taxon>Cerambycidae</taxon>
        <taxon>Lamiinae</taxon>
        <taxon>Monochamini</taxon>
        <taxon>Molorchus</taxon>
    </lineage>
</organism>
<dbReference type="Gene3D" id="1.25.40.10">
    <property type="entry name" value="Tetratricopeptide repeat domain"/>
    <property type="match status" value="1"/>
</dbReference>